<feature type="transmembrane region" description="Helical" evidence="6">
    <location>
        <begin position="157"/>
        <end position="180"/>
    </location>
</feature>
<dbReference type="PANTHER" id="PTHR30086:SF15">
    <property type="entry name" value="LEUCINE EFFLUX PROTEIN"/>
    <property type="match status" value="1"/>
</dbReference>
<comment type="subcellular location">
    <subcellularLocation>
        <location evidence="1">Cell membrane</location>
        <topology evidence="1">Multi-pass membrane protein</topology>
    </subcellularLocation>
</comment>
<gene>
    <name evidence="7" type="ORF">CARN2_2794</name>
</gene>
<sequence length="217" mass="23201">MHDLFGITNIGLYVLGVVFVVLLPGPNSLYVLSVAAQRGVKQGYLGACGIFIGDTVLMVLAAAGLASLLEAVAWLFIVVKLVGAAYLAWIGFNMLRAALRRYKQAEAPTAPPARVDAAHPLGKALLISLLNPKAIFFFISFFIQFVDPAYAHPALSFLILGGIVQFFSLLYLSTLIFAGSRLAEAFRRHRRLAAALTGVVGAAFMAFSARLATASIK</sequence>
<keyword evidence="5 6" id="KW-0472">Membrane</keyword>
<evidence type="ECO:0000256" key="1">
    <source>
        <dbReference type="ARBA" id="ARBA00004651"/>
    </source>
</evidence>
<evidence type="ECO:0000313" key="7">
    <source>
        <dbReference type="EMBL" id="CBH97322.1"/>
    </source>
</evidence>
<feature type="transmembrane region" description="Helical" evidence="6">
    <location>
        <begin position="12"/>
        <end position="32"/>
    </location>
</feature>
<keyword evidence="2" id="KW-1003">Cell membrane</keyword>
<dbReference type="GO" id="GO:0015820">
    <property type="term" value="P:L-leucine transport"/>
    <property type="evidence" value="ECO:0007669"/>
    <property type="project" value="TreeGrafter"/>
</dbReference>
<protein>
    <submittedName>
        <fullName evidence="7">Putative amino-acid efflux system</fullName>
    </submittedName>
</protein>
<dbReference type="PIRSF" id="PIRSF006324">
    <property type="entry name" value="LeuE"/>
    <property type="match status" value="1"/>
</dbReference>
<keyword evidence="3 6" id="KW-0812">Transmembrane</keyword>
<evidence type="ECO:0000256" key="2">
    <source>
        <dbReference type="ARBA" id="ARBA00022475"/>
    </source>
</evidence>
<evidence type="ECO:0000256" key="3">
    <source>
        <dbReference type="ARBA" id="ARBA00022692"/>
    </source>
</evidence>
<evidence type="ECO:0000256" key="5">
    <source>
        <dbReference type="ARBA" id="ARBA00023136"/>
    </source>
</evidence>
<reference evidence="7" key="1">
    <citation type="submission" date="2009-10" db="EMBL/GenBank/DDBJ databases">
        <title>Diversity of trophic interactions inside an arsenic-rich microbial ecosystem.</title>
        <authorList>
            <person name="Bertin P.N."/>
            <person name="Heinrich-Salmeron A."/>
            <person name="Pelletier E."/>
            <person name="Goulhen-Chollet F."/>
            <person name="Arsene-Ploetze F."/>
            <person name="Gallien S."/>
            <person name="Calteau A."/>
            <person name="Vallenet D."/>
            <person name="Casiot C."/>
            <person name="Chane-Woon-Ming B."/>
            <person name="Giloteaux L."/>
            <person name="Barakat M."/>
            <person name="Bonnefoy V."/>
            <person name="Bruneel O."/>
            <person name="Chandler M."/>
            <person name="Cleiss J."/>
            <person name="Duran R."/>
            <person name="Elbaz-Poulichet F."/>
            <person name="Fonknechten N."/>
            <person name="Lauga B."/>
            <person name="Mornico D."/>
            <person name="Ortet P."/>
            <person name="Schaeffer C."/>
            <person name="Siguier P."/>
            <person name="Alexander Thil Smith A."/>
            <person name="Van Dorsselaer A."/>
            <person name="Weissenbach J."/>
            <person name="Medigue C."/>
            <person name="Le Paslier D."/>
        </authorList>
    </citation>
    <scope>NUCLEOTIDE SEQUENCE</scope>
</reference>
<comment type="caution">
    <text evidence="7">The sequence shown here is derived from an EMBL/GenBank/DDBJ whole genome shotgun (WGS) entry which is preliminary data.</text>
</comment>
<proteinExistence type="predicted"/>
<dbReference type="GO" id="GO:0005886">
    <property type="term" value="C:plasma membrane"/>
    <property type="evidence" value="ECO:0007669"/>
    <property type="project" value="UniProtKB-SubCell"/>
</dbReference>
<feature type="transmembrane region" description="Helical" evidence="6">
    <location>
        <begin position="44"/>
        <end position="65"/>
    </location>
</feature>
<feature type="transmembrane region" description="Helical" evidence="6">
    <location>
        <begin position="124"/>
        <end position="145"/>
    </location>
</feature>
<dbReference type="Pfam" id="PF01810">
    <property type="entry name" value="LysE"/>
    <property type="match status" value="1"/>
</dbReference>
<accession>E6PQW7</accession>
<organism evidence="7">
    <name type="scientific">mine drainage metagenome</name>
    <dbReference type="NCBI Taxonomy" id="410659"/>
    <lineage>
        <taxon>unclassified sequences</taxon>
        <taxon>metagenomes</taxon>
        <taxon>ecological metagenomes</taxon>
    </lineage>
</organism>
<feature type="transmembrane region" description="Helical" evidence="6">
    <location>
        <begin position="192"/>
        <end position="212"/>
    </location>
</feature>
<name>E6PQW7_9ZZZZ</name>
<dbReference type="PANTHER" id="PTHR30086">
    <property type="entry name" value="ARGININE EXPORTER PROTEIN ARGO"/>
    <property type="match status" value="1"/>
</dbReference>
<dbReference type="InterPro" id="IPR001123">
    <property type="entry name" value="LeuE-type"/>
</dbReference>
<dbReference type="AlphaFoldDB" id="E6PQW7"/>
<evidence type="ECO:0000256" key="4">
    <source>
        <dbReference type="ARBA" id="ARBA00022989"/>
    </source>
</evidence>
<dbReference type="EMBL" id="CABM01000042">
    <property type="protein sequence ID" value="CBH97322.1"/>
    <property type="molecule type" value="Genomic_DNA"/>
</dbReference>
<keyword evidence="4 6" id="KW-1133">Transmembrane helix</keyword>
<feature type="transmembrane region" description="Helical" evidence="6">
    <location>
        <begin position="71"/>
        <end position="92"/>
    </location>
</feature>
<dbReference type="NCBIfam" id="NF008201">
    <property type="entry name" value="PRK10958.1"/>
    <property type="match status" value="1"/>
</dbReference>
<dbReference type="GO" id="GO:0015190">
    <property type="term" value="F:L-leucine transmembrane transporter activity"/>
    <property type="evidence" value="ECO:0007669"/>
    <property type="project" value="TreeGrafter"/>
</dbReference>
<evidence type="ECO:0000256" key="6">
    <source>
        <dbReference type="SAM" id="Phobius"/>
    </source>
</evidence>